<dbReference type="Proteomes" id="UP000176774">
    <property type="component" value="Unassembled WGS sequence"/>
</dbReference>
<comment type="caution">
    <text evidence="2">The sequence shown here is derived from an EMBL/GenBank/DDBJ whole genome shotgun (WGS) entry which is preliminary data.</text>
</comment>
<dbReference type="EMBL" id="MHPA01000027">
    <property type="protein sequence ID" value="OGZ72428.1"/>
    <property type="molecule type" value="Genomic_DNA"/>
</dbReference>
<dbReference type="AlphaFoldDB" id="A0A1G2IE34"/>
<keyword evidence="1" id="KW-0812">Transmembrane</keyword>
<name>A0A1G2IE34_9BACT</name>
<dbReference type="InterPro" id="IPR012902">
    <property type="entry name" value="N_methyl_site"/>
</dbReference>
<evidence type="ECO:0000313" key="3">
    <source>
        <dbReference type="Proteomes" id="UP000176774"/>
    </source>
</evidence>
<accession>A0A1G2IE34</accession>
<evidence type="ECO:0000313" key="2">
    <source>
        <dbReference type="EMBL" id="OGZ72428.1"/>
    </source>
</evidence>
<proteinExistence type="predicted"/>
<dbReference type="Pfam" id="PF07963">
    <property type="entry name" value="N_methyl"/>
    <property type="match status" value="1"/>
</dbReference>
<reference evidence="2 3" key="1">
    <citation type="journal article" date="2016" name="Nat. Commun.">
        <title>Thousands of microbial genomes shed light on interconnected biogeochemical processes in an aquifer system.</title>
        <authorList>
            <person name="Anantharaman K."/>
            <person name="Brown C.T."/>
            <person name="Hug L.A."/>
            <person name="Sharon I."/>
            <person name="Castelle C.J."/>
            <person name="Probst A.J."/>
            <person name="Thomas B.C."/>
            <person name="Singh A."/>
            <person name="Wilkins M.J."/>
            <person name="Karaoz U."/>
            <person name="Brodie E.L."/>
            <person name="Williams K.H."/>
            <person name="Hubbard S.S."/>
            <person name="Banfield J.F."/>
        </authorList>
    </citation>
    <scope>NUCLEOTIDE SEQUENCE [LARGE SCALE GENOMIC DNA]</scope>
</reference>
<evidence type="ECO:0000256" key="1">
    <source>
        <dbReference type="SAM" id="Phobius"/>
    </source>
</evidence>
<gene>
    <name evidence="2" type="ORF">A2908_03265</name>
</gene>
<dbReference type="STRING" id="1802214.A2908_03265"/>
<sequence length="193" mass="21783">MEHITHNKKTGEKEGQKKCFMFDVPCSMNRGFTLLEILVYISILSLVLLLTSTAIFYFSQSNKQTKGDREVLENARRAMEIITYEINGAKSIYTPTSSPNQISLETSKYLPANETTTYIDFFLCGTRICLKKEAQDPFFLTSDSVEVTTLEFTQVSTNGNESIKIALTMNYQDSINNIFPSISITSTASLRSY</sequence>
<dbReference type="NCBIfam" id="TIGR02532">
    <property type="entry name" value="IV_pilin_GFxxxE"/>
    <property type="match status" value="1"/>
</dbReference>
<organism evidence="2 3">
    <name type="scientific">Candidatus Staskawiczbacteria bacterium RIFCSPLOWO2_01_FULL_38_12b</name>
    <dbReference type="NCBI Taxonomy" id="1802214"/>
    <lineage>
        <taxon>Bacteria</taxon>
        <taxon>Candidatus Staskawicziibacteriota</taxon>
    </lineage>
</organism>
<protein>
    <recommendedName>
        <fullName evidence="4">Prepilin-type N-terminal cleavage/methylation domain-containing protein</fullName>
    </recommendedName>
</protein>
<keyword evidence="1" id="KW-1133">Transmembrane helix</keyword>
<evidence type="ECO:0008006" key="4">
    <source>
        <dbReference type="Google" id="ProtNLM"/>
    </source>
</evidence>
<keyword evidence="1" id="KW-0472">Membrane</keyword>
<feature type="transmembrane region" description="Helical" evidence="1">
    <location>
        <begin position="37"/>
        <end position="59"/>
    </location>
</feature>